<dbReference type="EMBL" id="FLQV01003029">
    <property type="protein sequence ID" value="SBT02058.1"/>
    <property type="molecule type" value="Genomic_DNA"/>
</dbReference>
<gene>
    <name evidence="2" type="ORF">POVCU1_072540</name>
</gene>
<feature type="region of interest" description="Disordered" evidence="1">
    <location>
        <begin position="199"/>
        <end position="257"/>
    </location>
</feature>
<proteinExistence type="predicted"/>
<evidence type="ECO:0000256" key="1">
    <source>
        <dbReference type="SAM" id="MobiDB-lite"/>
    </source>
</evidence>
<dbReference type="AlphaFoldDB" id="A0A1A8XBL1"/>
<reference evidence="3" key="1">
    <citation type="submission" date="2016-05" db="EMBL/GenBank/DDBJ databases">
        <authorList>
            <person name="Naeem Raeece"/>
        </authorList>
    </citation>
    <scope>NUCLEOTIDE SEQUENCE [LARGE SCALE GENOMIC DNA]</scope>
</reference>
<evidence type="ECO:0000313" key="2">
    <source>
        <dbReference type="EMBL" id="SBT02058.1"/>
    </source>
</evidence>
<feature type="non-terminal residue" evidence="2">
    <location>
        <position position="1"/>
    </location>
</feature>
<organism evidence="2 3">
    <name type="scientific">Plasmodium ovale curtisi</name>
    <dbReference type="NCBI Taxonomy" id="864141"/>
    <lineage>
        <taxon>Eukaryota</taxon>
        <taxon>Sar</taxon>
        <taxon>Alveolata</taxon>
        <taxon>Apicomplexa</taxon>
        <taxon>Aconoidasida</taxon>
        <taxon>Haemosporida</taxon>
        <taxon>Plasmodiidae</taxon>
        <taxon>Plasmodium</taxon>
        <taxon>Plasmodium (Plasmodium)</taxon>
    </lineage>
</organism>
<name>A0A1A8XBL1_PLAOA</name>
<sequence>NSESLEYIDGSINLSYENYNDHEKMNKIWENCGEYIYTFELVSANIFVDEMLHNLVSFSLPISKYAIEYSVIYSLIGIDINEYSKNAKTFHKYLKLSTGNVRLIPIPSYFYKKSFYKCFSYFLHNRQCLCIGILRYMDTSPLCTKSKKLFILSCPSRTMKIERCDQVRGRKNTLLNGRVKANTWCKNPSCKENNIYAEKKKKKKKSHAAHPFKTASSNDRRKIHFHSMDNSGSGSGSGSGIGSGIGSGSGSGSGSVK</sequence>
<accession>A0A1A8XBL1</accession>
<protein>
    <submittedName>
        <fullName evidence="2">Ion transport protein</fullName>
    </submittedName>
</protein>
<dbReference type="Proteomes" id="UP000078546">
    <property type="component" value="Unassembled WGS sequence"/>
</dbReference>
<evidence type="ECO:0000313" key="3">
    <source>
        <dbReference type="Proteomes" id="UP000078546"/>
    </source>
</evidence>
<feature type="compositionally biased region" description="Basic residues" evidence="1">
    <location>
        <begin position="199"/>
        <end position="210"/>
    </location>
</feature>
<feature type="compositionally biased region" description="Gly residues" evidence="1">
    <location>
        <begin position="233"/>
        <end position="257"/>
    </location>
</feature>